<gene>
    <name evidence="2" type="ORF">J2S44_000746</name>
</gene>
<evidence type="ECO:0000313" key="3">
    <source>
        <dbReference type="Proteomes" id="UP001183629"/>
    </source>
</evidence>
<dbReference type="CDD" id="cd02440">
    <property type="entry name" value="AdoMet_MTases"/>
    <property type="match status" value="1"/>
</dbReference>
<evidence type="ECO:0000259" key="1">
    <source>
        <dbReference type="Pfam" id="PF08241"/>
    </source>
</evidence>
<dbReference type="InterPro" id="IPR029063">
    <property type="entry name" value="SAM-dependent_MTases_sf"/>
</dbReference>
<dbReference type="AlphaFoldDB" id="A0AAE3ZKR1"/>
<dbReference type="EMBL" id="JAVDYC010000001">
    <property type="protein sequence ID" value="MDR7320496.1"/>
    <property type="molecule type" value="Genomic_DNA"/>
</dbReference>
<proteinExistence type="predicted"/>
<accession>A0AAE3ZKR1</accession>
<dbReference type="InterPro" id="IPR013216">
    <property type="entry name" value="Methyltransf_11"/>
</dbReference>
<name>A0AAE3ZKR1_9ACTN</name>
<dbReference type="Gene3D" id="3.40.50.150">
    <property type="entry name" value="Vaccinia Virus protein VP39"/>
    <property type="match status" value="1"/>
</dbReference>
<comment type="caution">
    <text evidence="2">The sequence shown here is derived from an EMBL/GenBank/DDBJ whole genome shotgun (WGS) entry which is preliminary data.</text>
</comment>
<dbReference type="RefSeq" id="WP_310409020.1">
    <property type="nucleotide sequence ID" value="NZ_JAVDYC010000001.1"/>
</dbReference>
<sequence length="263" mass="28097">METISDFSGTAQSAQLRDYLSAAAGSSAIRRVRATGLAMWAVGGGRLLDVGCGNGEVARELSGLLPDAEVTAVDHSADAIAAAAGLHDGSRVTYEVGDVYDLPYPDGHFDGVRSERVLQHLTDPDRAVAGMARVLRPGGRLCLIDTDWQSLQFDGSPERFHDNGLELFADLQARARSVDSPPSGRTLRRRLITAGLTEVRTEAVTLVFTDLDEARTIMPFGPEIFEVVGMADRAAGWLADLDRAAADGTFLVTLTIWVAAGTR</sequence>
<dbReference type="SUPFAM" id="SSF53335">
    <property type="entry name" value="S-adenosyl-L-methionine-dependent methyltransferases"/>
    <property type="match status" value="1"/>
</dbReference>
<evidence type="ECO:0000313" key="2">
    <source>
        <dbReference type="EMBL" id="MDR7320496.1"/>
    </source>
</evidence>
<organism evidence="2 3">
    <name type="scientific">Catenuloplanes niger</name>
    <dbReference type="NCBI Taxonomy" id="587534"/>
    <lineage>
        <taxon>Bacteria</taxon>
        <taxon>Bacillati</taxon>
        <taxon>Actinomycetota</taxon>
        <taxon>Actinomycetes</taxon>
        <taxon>Micromonosporales</taxon>
        <taxon>Micromonosporaceae</taxon>
        <taxon>Catenuloplanes</taxon>
    </lineage>
</organism>
<dbReference type="Proteomes" id="UP001183629">
    <property type="component" value="Unassembled WGS sequence"/>
</dbReference>
<dbReference type="GO" id="GO:0008757">
    <property type="term" value="F:S-adenosylmethionine-dependent methyltransferase activity"/>
    <property type="evidence" value="ECO:0007669"/>
    <property type="project" value="InterPro"/>
</dbReference>
<dbReference type="Pfam" id="PF08241">
    <property type="entry name" value="Methyltransf_11"/>
    <property type="match status" value="1"/>
</dbReference>
<keyword evidence="3" id="KW-1185">Reference proteome</keyword>
<dbReference type="PANTHER" id="PTHR43591">
    <property type="entry name" value="METHYLTRANSFERASE"/>
    <property type="match status" value="1"/>
</dbReference>
<feature type="domain" description="Methyltransferase type 11" evidence="1">
    <location>
        <begin position="48"/>
        <end position="142"/>
    </location>
</feature>
<protein>
    <submittedName>
        <fullName evidence="2">Ubiquinone/menaquinone biosynthesis C-methylase UbiE</fullName>
    </submittedName>
</protein>
<reference evidence="2 3" key="1">
    <citation type="submission" date="2023-07" db="EMBL/GenBank/DDBJ databases">
        <title>Sequencing the genomes of 1000 actinobacteria strains.</title>
        <authorList>
            <person name="Klenk H.-P."/>
        </authorList>
    </citation>
    <scope>NUCLEOTIDE SEQUENCE [LARGE SCALE GENOMIC DNA]</scope>
    <source>
        <strain evidence="2 3">DSM 44711</strain>
    </source>
</reference>
<keyword evidence="2" id="KW-0830">Ubiquinone</keyword>